<sequence length="27" mass="3082">MLPLESLRLKCSLIDITSPSPDWRVPN</sequence>
<accession>A0A0A9HIC8</accession>
<evidence type="ECO:0000313" key="1">
    <source>
        <dbReference type="EMBL" id="JAE35574.1"/>
    </source>
</evidence>
<reference evidence="1" key="2">
    <citation type="journal article" date="2015" name="Data Brief">
        <title>Shoot transcriptome of the giant reed, Arundo donax.</title>
        <authorList>
            <person name="Barrero R.A."/>
            <person name="Guerrero F.D."/>
            <person name="Moolhuijzen P."/>
            <person name="Goolsby J.A."/>
            <person name="Tidwell J."/>
            <person name="Bellgard S.E."/>
            <person name="Bellgard M.I."/>
        </authorList>
    </citation>
    <scope>NUCLEOTIDE SEQUENCE</scope>
    <source>
        <tissue evidence="1">Shoot tissue taken approximately 20 cm above the soil surface</tissue>
    </source>
</reference>
<dbReference type="AlphaFoldDB" id="A0A0A9HIC8"/>
<reference evidence="1" key="1">
    <citation type="submission" date="2014-09" db="EMBL/GenBank/DDBJ databases">
        <authorList>
            <person name="Magalhaes I.L.F."/>
            <person name="Oliveira U."/>
            <person name="Santos F.R."/>
            <person name="Vidigal T.H.D.A."/>
            <person name="Brescovit A.D."/>
            <person name="Santos A.J."/>
        </authorList>
    </citation>
    <scope>NUCLEOTIDE SEQUENCE</scope>
    <source>
        <tissue evidence="1">Shoot tissue taken approximately 20 cm above the soil surface</tissue>
    </source>
</reference>
<dbReference type="EMBL" id="GBRH01162322">
    <property type="protein sequence ID" value="JAE35574.1"/>
    <property type="molecule type" value="Transcribed_RNA"/>
</dbReference>
<protein>
    <submittedName>
        <fullName evidence="1">Uncharacterized protein</fullName>
    </submittedName>
</protein>
<name>A0A0A9HIC8_ARUDO</name>
<proteinExistence type="predicted"/>
<organism evidence="1">
    <name type="scientific">Arundo donax</name>
    <name type="common">Giant reed</name>
    <name type="synonym">Donax arundinaceus</name>
    <dbReference type="NCBI Taxonomy" id="35708"/>
    <lineage>
        <taxon>Eukaryota</taxon>
        <taxon>Viridiplantae</taxon>
        <taxon>Streptophyta</taxon>
        <taxon>Embryophyta</taxon>
        <taxon>Tracheophyta</taxon>
        <taxon>Spermatophyta</taxon>
        <taxon>Magnoliopsida</taxon>
        <taxon>Liliopsida</taxon>
        <taxon>Poales</taxon>
        <taxon>Poaceae</taxon>
        <taxon>PACMAD clade</taxon>
        <taxon>Arundinoideae</taxon>
        <taxon>Arundineae</taxon>
        <taxon>Arundo</taxon>
    </lineage>
</organism>